<evidence type="ECO:0000313" key="3">
    <source>
        <dbReference type="Proteomes" id="UP000271631"/>
    </source>
</evidence>
<evidence type="ECO:0000313" key="2">
    <source>
        <dbReference type="EMBL" id="RMV40778.1"/>
    </source>
</evidence>
<proteinExistence type="predicted"/>
<accession>A0A3M6CAN6</accession>
<reference evidence="2 3" key="1">
    <citation type="submission" date="2018-08" db="EMBL/GenBank/DDBJ databases">
        <title>Recombination of ecologically and evolutionarily significant loci maintains genetic cohesion in the Pseudomonas syringae species complex.</title>
        <authorList>
            <person name="Dillon M."/>
            <person name="Thakur S."/>
            <person name="Almeida R.N.D."/>
            <person name="Weir B.S."/>
            <person name="Guttman D.S."/>
        </authorList>
    </citation>
    <scope>NUCLEOTIDE SEQUENCE [LARGE SCALE GENOMIC DNA]</scope>
    <source>
        <strain evidence="2 3">ICMP 11281</strain>
    </source>
</reference>
<dbReference type="EMBL" id="RBUQ01000078">
    <property type="protein sequence ID" value="RMV40778.1"/>
    <property type="molecule type" value="Genomic_DNA"/>
</dbReference>
<dbReference type="Proteomes" id="UP000271631">
    <property type="component" value="Unassembled WGS sequence"/>
</dbReference>
<dbReference type="AlphaFoldDB" id="A0A3M6CAN6"/>
<organism evidence="2 3">
    <name type="scientific">Pseudomonas syringae pv. maculicola</name>
    <dbReference type="NCBI Taxonomy" id="59511"/>
    <lineage>
        <taxon>Bacteria</taxon>
        <taxon>Pseudomonadati</taxon>
        <taxon>Pseudomonadota</taxon>
        <taxon>Gammaproteobacteria</taxon>
        <taxon>Pseudomonadales</taxon>
        <taxon>Pseudomonadaceae</taxon>
        <taxon>Pseudomonas</taxon>
    </lineage>
</organism>
<evidence type="ECO:0000256" key="1">
    <source>
        <dbReference type="SAM" id="MobiDB-lite"/>
    </source>
</evidence>
<feature type="compositionally biased region" description="Basic and acidic residues" evidence="1">
    <location>
        <begin position="16"/>
        <end position="32"/>
    </location>
</feature>
<feature type="region of interest" description="Disordered" evidence="1">
    <location>
        <begin position="1"/>
        <end position="39"/>
    </location>
</feature>
<protein>
    <submittedName>
        <fullName evidence="2">Uncharacterized protein</fullName>
    </submittedName>
</protein>
<comment type="caution">
    <text evidence="2">The sequence shown here is derived from an EMBL/GenBank/DDBJ whole genome shotgun (WGS) entry which is preliminary data.</text>
</comment>
<gene>
    <name evidence="2" type="ORF">ALP13_104079</name>
</gene>
<name>A0A3M6CAN6_PSEYM</name>
<sequence length="39" mass="4486">MHPGCISWSGSRKCRGGHEGEREQQRRFESMEIHSASLQ</sequence>